<dbReference type="Gene3D" id="3.30.930.10">
    <property type="entry name" value="Bira Bifunctional Protein, Domain 2"/>
    <property type="match status" value="1"/>
</dbReference>
<protein>
    <submittedName>
        <fullName evidence="3">Unannotated protein</fullName>
    </submittedName>
</protein>
<evidence type="ECO:0000313" key="3">
    <source>
        <dbReference type="EMBL" id="CAB4572909.1"/>
    </source>
</evidence>
<gene>
    <name evidence="3" type="ORF">UFOPK1740_00370</name>
</gene>
<dbReference type="Pfam" id="PF03099">
    <property type="entry name" value="BPL_LplA_LipB"/>
    <property type="match status" value="1"/>
</dbReference>
<dbReference type="InterPro" id="IPR004408">
    <property type="entry name" value="Biotin_CoA_COase_ligase"/>
</dbReference>
<dbReference type="PANTHER" id="PTHR12835:SF5">
    <property type="entry name" value="BIOTIN--PROTEIN LIGASE"/>
    <property type="match status" value="1"/>
</dbReference>
<reference evidence="3" key="1">
    <citation type="submission" date="2020-05" db="EMBL/GenBank/DDBJ databases">
        <authorList>
            <person name="Chiriac C."/>
            <person name="Salcher M."/>
            <person name="Ghai R."/>
            <person name="Kavagutti S V."/>
        </authorList>
    </citation>
    <scope>NUCLEOTIDE SEQUENCE</scope>
</reference>
<dbReference type="EMBL" id="CAEZTU010000009">
    <property type="protein sequence ID" value="CAB4572909.1"/>
    <property type="molecule type" value="Genomic_DNA"/>
</dbReference>
<dbReference type="AlphaFoldDB" id="A0A6J6EC40"/>
<sequence length="269" mass="30160">MTGFLKNRAPLDAQILERELRLRQCLWQNAILKDEVTSTNDIAKELVNNQTVEGTFVVANFQSKGRGRQDRTWEAPKNSSIFISIILKPNNQDEIGWIPLLIGLCLFKSLESETRKNIKIKWPNDLVLVESDEVFKFAGILLEKHKEYVIAGVGINFDQELNELPFKNSTSLKAFLQNDLSKESIIAQFISELGARWTEENNAQASPTPSLVREYKTNCLTIGSQIIAQLPGGESFKAEAIDISKTGELIVETTEGLRNLSSADIHLIS</sequence>
<dbReference type="NCBIfam" id="TIGR00121">
    <property type="entry name" value="birA_ligase"/>
    <property type="match status" value="1"/>
</dbReference>
<dbReference type="InterPro" id="IPR003142">
    <property type="entry name" value="BPL_C"/>
</dbReference>
<keyword evidence="1" id="KW-0436">Ligase</keyword>
<organism evidence="3">
    <name type="scientific">freshwater metagenome</name>
    <dbReference type="NCBI Taxonomy" id="449393"/>
    <lineage>
        <taxon>unclassified sequences</taxon>
        <taxon>metagenomes</taxon>
        <taxon>ecological metagenomes</taxon>
    </lineage>
</organism>
<dbReference type="GO" id="GO:0005737">
    <property type="term" value="C:cytoplasm"/>
    <property type="evidence" value="ECO:0007669"/>
    <property type="project" value="TreeGrafter"/>
</dbReference>
<dbReference type="CDD" id="cd16442">
    <property type="entry name" value="BPL"/>
    <property type="match status" value="1"/>
</dbReference>
<name>A0A6J6EC40_9ZZZZ</name>
<dbReference type="InterPro" id="IPR004143">
    <property type="entry name" value="BPL_LPL_catalytic"/>
</dbReference>
<evidence type="ECO:0000256" key="1">
    <source>
        <dbReference type="ARBA" id="ARBA00022598"/>
    </source>
</evidence>
<proteinExistence type="predicted"/>
<feature type="domain" description="BPL/LPL catalytic" evidence="2">
    <location>
        <begin position="20"/>
        <end position="201"/>
    </location>
</feature>
<dbReference type="Pfam" id="PF02237">
    <property type="entry name" value="BPL_C"/>
    <property type="match status" value="1"/>
</dbReference>
<dbReference type="PROSITE" id="PS51733">
    <property type="entry name" value="BPL_LPL_CATALYTIC"/>
    <property type="match status" value="1"/>
</dbReference>
<evidence type="ECO:0000259" key="2">
    <source>
        <dbReference type="PROSITE" id="PS51733"/>
    </source>
</evidence>
<dbReference type="GO" id="GO:0004077">
    <property type="term" value="F:biotin--[biotin carboxyl-carrier protein] ligase activity"/>
    <property type="evidence" value="ECO:0007669"/>
    <property type="project" value="InterPro"/>
</dbReference>
<dbReference type="SUPFAM" id="SSF55681">
    <property type="entry name" value="Class II aaRS and biotin synthetases"/>
    <property type="match status" value="1"/>
</dbReference>
<dbReference type="Gene3D" id="2.30.30.100">
    <property type="match status" value="1"/>
</dbReference>
<dbReference type="InterPro" id="IPR045864">
    <property type="entry name" value="aa-tRNA-synth_II/BPL/LPL"/>
</dbReference>
<accession>A0A6J6EC40</accession>
<dbReference type="PANTHER" id="PTHR12835">
    <property type="entry name" value="BIOTIN PROTEIN LIGASE"/>
    <property type="match status" value="1"/>
</dbReference>